<organism evidence="2 3">
    <name type="scientific">Robertmurraya mangrovi</name>
    <dbReference type="NCBI Taxonomy" id="3098077"/>
    <lineage>
        <taxon>Bacteria</taxon>
        <taxon>Bacillati</taxon>
        <taxon>Bacillota</taxon>
        <taxon>Bacilli</taxon>
        <taxon>Bacillales</taxon>
        <taxon>Bacillaceae</taxon>
        <taxon>Robertmurraya</taxon>
    </lineage>
</organism>
<keyword evidence="3" id="KW-1185">Reference proteome</keyword>
<proteinExistence type="predicted"/>
<dbReference type="SUPFAM" id="SSF55811">
    <property type="entry name" value="Nudix"/>
    <property type="match status" value="1"/>
</dbReference>
<dbReference type="RefSeq" id="WP_322446191.1">
    <property type="nucleotide sequence ID" value="NZ_JAXOFX010000004.1"/>
</dbReference>
<dbReference type="EMBL" id="JAXOFX010000004">
    <property type="protein sequence ID" value="MDZ5471902.1"/>
    <property type="molecule type" value="Genomic_DNA"/>
</dbReference>
<gene>
    <name evidence="2" type="ORF">SM124_09095</name>
</gene>
<accession>A0ABU5IXM4</accession>
<dbReference type="Proteomes" id="UP001290455">
    <property type="component" value="Unassembled WGS sequence"/>
</dbReference>
<dbReference type="PROSITE" id="PS51462">
    <property type="entry name" value="NUDIX"/>
    <property type="match status" value="1"/>
</dbReference>
<evidence type="ECO:0000259" key="1">
    <source>
        <dbReference type="PROSITE" id="PS51462"/>
    </source>
</evidence>
<dbReference type="InterPro" id="IPR000086">
    <property type="entry name" value="NUDIX_hydrolase_dom"/>
</dbReference>
<comment type="caution">
    <text evidence="2">The sequence shown here is derived from an EMBL/GenBank/DDBJ whole genome shotgun (WGS) entry which is preliminary data.</text>
</comment>
<sequence>MEKLISYNKEHCILPHLKKLNSRLHQYQIYGLSYPIKLVGMDHHTYLFHHKENRFMYDKSLDRKYKEALKHLSYNSEYHIRCSQLNITENMLTLETEWTDFASFLTTNKTLSEKEVIELESYTPTMLSNELAVVINLIVEEGEHTYLFLTKRSKHLKNFPNCMSTGASGAMGGSVKWTDFNSHGQPSPLLTAQREIYEELGINIPLENLSIRGLALQTRDKQLIFLVDANIKKDKQEVIQGMKNADDYNEIEEGHYFFVELDPAAIIPYLRYLEWSPISAVAVWELLKSRFGVIEMHNDKD</sequence>
<evidence type="ECO:0000313" key="3">
    <source>
        <dbReference type="Proteomes" id="UP001290455"/>
    </source>
</evidence>
<feature type="domain" description="Nudix hydrolase" evidence="1">
    <location>
        <begin position="128"/>
        <end position="287"/>
    </location>
</feature>
<evidence type="ECO:0000313" key="2">
    <source>
        <dbReference type="EMBL" id="MDZ5471902.1"/>
    </source>
</evidence>
<protein>
    <submittedName>
        <fullName evidence="2">NUDIX domain-containing protein</fullName>
    </submittedName>
</protein>
<name>A0ABU5IXM4_9BACI</name>
<dbReference type="InterPro" id="IPR015797">
    <property type="entry name" value="NUDIX_hydrolase-like_dom_sf"/>
</dbReference>
<dbReference type="Gene3D" id="3.90.79.10">
    <property type="entry name" value="Nucleoside Triphosphate Pyrophosphohydrolase"/>
    <property type="match status" value="1"/>
</dbReference>
<reference evidence="2 3" key="1">
    <citation type="submission" date="2023-11" db="EMBL/GenBank/DDBJ databases">
        <title>Bacillus jintuensis, isolated from a mudflat on the Beibu Gulf coast.</title>
        <authorList>
            <person name="Li M."/>
        </authorList>
    </citation>
    <scope>NUCLEOTIDE SEQUENCE [LARGE SCALE GENOMIC DNA]</scope>
    <source>
        <strain evidence="2 3">31A1R</strain>
    </source>
</reference>